<keyword evidence="2" id="KW-0378">Hydrolase</keyword>
<dbReference type="SUPFAM" id="SSF53474">
    <property type="entry name" value="alpha/beta-Hydrolases"/>
    <property type="match status" value="1"/>
</dbReference>
<dbReference type="GO" id="GO:0016787">
    <property type="term" value="F:hydrolase activity"/>
    <property type="evidence" value="ECO:0007669"/>
    <property type="project" value="UniProtKB-KW"/>
</dbReference>
<dbReference type="Pfam" id="PF12697">
    <property type="entry name" value="Abhydrolase_6"/>
    <property type="match status" value="1"/>
</dbReference>
<proteinExistence type="predicted"/>
<dbReference type="Proteomes" id="UP001611494">
    <property type="component" value="Unassembled WGS sequence"/>
</dbReference>
<accession>A0ABW7W5S5</accession>
<evidence type="ECO:0000313" key="3">
    <source>
        <dbReference type="Proteomes" id="UP001611494"/>
    </source>
</evidence>
<protein>
    <submittedName>
        <fullName evidence="2">Alpha/beta fold hydrolase</fullName>
    </submittedName>
</protein>
<reference evidence="2 3" key="1">
    <citation type="submission" date="2024-10" db="EMBL/GenBank/DDBJ databases">
        <title>The Natural Products Discovery Center: Release of the First 8490 Sequenced Strains for Exploring Actinobacteria Biosynthetic Diversity.</title>
        <authorList>
            <person name="Kalkreuter E."/>
            <person name="Kautsar S.A."/>
            <person name="Yang D."/>
            <person name="Bader C.D."/>
            <person name="Teijaro C.N."/>
            <person name="Fluegel L."/>
            <person name="Davis C.M."/>
            <person name="Simpson J.R."/>
            <person name="Lauterbach L."/>
            <person name="Steele A.D."/>
            <person name="Gui C."/>
            <person name="Meng S."/>
            <person name="Li G."/>
            <person name="Viehrig K."/>
            <person name="Ye F."/>
            <person name="Su P."/>
            <person name="Kiefer A.F."/>
            <person name="Nichols A."/>
            <person name="Cepeda A.J."/>
            <person name="Yan W."/>
            <person name="Fan B."/>
            <person name="Jiang Y."/>
            <person name="Adhikari A."/>
            <person name="Zheng C.-J."/>
            <person name="Schuster L."/>
            <person name="Cowan T.M."/>
            <person name="Smanski M.J."/>
            <person name="Chevrette M.G."/>
            <person name="De Carvalho L.P.S."/>
            <person name="Shen B."/>
        </authorList>
    </citation>
    <scope>NUCLEOTIDE SEQUENCE [LARGE SCALE GENOMIC DNA]</scope>
    <source>
        <strain evidence="2 3">NPDC019377</strain>
    </source>
</reference>
<dbReference type="InterPro" id="IPR000073">
    <property type="entry name" value="AB_hydrolase_1"/>
</dbReference>
<comment type="caution">
    <text evidence="2">The sequence shown here is derived from an EMBL/GenBank/DDBJ whole genome shotgun (WGS) entry which is preliminary data.</text>
</comment>
<evidence type="ECO:0000313" key="2">
    <source>
        <dbReference type="EMBL" id="MFI2232951.1"/>
    </source>
</evidence>
<feature type="domain" description="AB hydrolase-1" evidence="1">
    <location>
        <begin position="3"/>
        <end position="199"/>
    </location>
</feature>
<dbReference type="Gene3D" id="3.40.50.1820">
    <property type="entry name" value="alpha/beta hydrolase"/>
    <property type="match status" value="1"/>
</dbReference>
<dbReference type="InterPro" id="IPR029058">
    <property type="entry name" value="AB_hydrolase_fold"/>
</dbReference>
<organism evidence="2 3">
    <name type="scientific">Nocardia testacea</name>
    <dbReference type="NCBI Taxonomy" id="248551"/>
    <lineage>
        <taxon>Bacteria</taxon>
        <taxon>Bacillati</taxon>
        <taxon>Actinomycetota</taxon>
        <taxon>Actinomycetes</taxon>
        <taxon>Mycobacteriales</taxon>
        <taxon>Nocardiaceae</taxon>
        <taxon>Nocardia</taxon>
    </lineage>
</organism>
<dbReference type="EMBL" id="JBIRYL010000010">
    <property type="protein sequence ID" value="MFI2232951.1"/>
    <property type="molecule type" value="Genomic_DNA"/>
</dbReference>
<name>A0ABW7W5S5_9NOCA</name>
<gene>
    <name evidence="2" type="ORF">ACH49Z_24170</name>
</gene>
<dbReference type="RefSeq" id="WP_397064873.1">
    <property type="nucleotide sequence ID" value="NZ_JBIRYL010000010.1"/>
</dbReference>
<evidence type="ECO:0000259" key="1">
    <source>
        <dbReference type="Pfam" id="PF12697"/>
    </source>
</evidence>
<sequence length="218" mass="22694">MRVVLIHGVATDSRVWAGTIAALGPAVEVHAPDRPQSGDMDTEIAALAPLCAGALVVGVSGGATLGLELAARGVEFAAALLHEPAAGSLAPGLLDEVARAFRRQGVAGFGGALYGPGWTPELTTASRETVAGELAMFRAFEPRPVGRSADRITLTVGRNSSPARHRSVRDLGTTLGIEWRVLSGTGHAAHLEIPGQLAQWVRRRRGADLGSYCLPPFP</sequence>
<keyword evidence="3" id="KW-1185">Reference proteome</keyword>